<gene>
    <name evidence="2" type="ORF">ColLi_00339</name>
</gene>
<feature type="signal peptide" evidence="1">
    <location>
        <begin position="1"/>
        <end position="20"/>
    </location>
</feature>
<comment type="caution">
    <text evidence="2">The sequence shown here is derived from an EMBL/GenBank/DDBJ whole genome shotgun (WGS) entry which is preliminary data.</text>
</comment>
<keyword evidence="3" id="KW-1185">Reference proteome</keyword>
<name>A0AA37LM67_9PEZI</name>
<dbReference type="Proteomes" id="UP001055172">
    <property type="component" value="Unassembled WGS sequence"/>
</dbReference>
<evidence type="ECO:0000313" key="3">
    <source>
        <dbReference type="Proteomes" id="UP001055172"/>
    </source>
</evidence>
<evidence type="ECO:0000256" key="1">
    <source>
        <dbReference type="SAM" id="SignalP"/>
    </source>
</evidence>
<protein>
    <submittedName>
        <fullName evidence="2">Uncharacterized protein</fullName>
    </submittedName>
</protein>
<accession>A0AA37LM67</accession>
<evidence type="ECO:0000313" key="2">
    <source>
        <dbReference type="EMBL" id="GJC77501.1"/>
    </source>
</evidence>
<sequence>MVRILSAVTILLASALSVQAAATCQCLFPDSSHCCVISSARGPAEDCTSACLNARRGDDDTPCNAGGKWSSVSAWNAQWRAGCAAQ</sequence>
<reference evidence="2 3" key="1">
    <citation type="submission" date="2021-07" db="EMBL/GenBank/DDBJ databases">
        <title>Genome data of Colletotrichum spaethianum.</title>
        <authorList>
            <person name="Utami Y.D."/>
            <person name="Hiruma K."/>
        </authorList>
    </citation>
    <scope>NUCLEOTIDE SEQUENCE [LARGE SCALE GENOMIC DNA]</scope>
    <source>
        <strain evidence="2 3">MAFF 242679</strain>
    </source>
</reference>
<keyword evidence="1" id="KW-0732">Signal</keyword>
<feature type="chain" id="PRO_5041351358" evidence="1">
    <location>
        <begin position="21"/>
        <end position="86"/>
    </location>
</feature>
<dbReference type="EMBL" id="BPPX01000001">
    <property type="protein sequence ID" value="GJC77501.1"/>
    <property type="molecule type" value="Genomic_DNA"/>
</dbReference>
<dbReference type="AlphaFoldDB" id="A0AA37LM67"/>
<proteinExistence type="predicted"/>
<organism evidence="2 3">
    <name type="scientific">Colletotrichum liriopes</name>
    <dbReference type="NCBI Taxonomy" id="708192"/>
    <lineage>
        <taxon>Eukaryota</taxon>
        <taxon>Fungi</taxon>
        <taxon>Dikarya</taxon>
        <taxon>Ascomycota</taxon>
        <taxon>Pezizomycotina</taxon>
        <taxon>Sordariomycetes</taxon>
        <taxon>Hypocreomycetidae</taxon>
        <taxon>Glomerellales</taxon>
        <taxon>Glomerellaceae</taxon>
        <taxon>Colletotrichum</taxon>
        <taxon>Colletotrichum spaethianum species complex</taxon>
    </lineage>
</organism>